<dbReference type="InterPro" id="IPR043148">
    <property type="entry name" value="TagF_C"/>
</dbReference>
<comment type="caution">
    <text evidence="1">The sequence shown here is derived from an EMBL/GenBank/DDBJ whole genome shotgun (WGS) entry which is preliminary data.</text>
</comment>
<proteinExistence type="predicted"/>
<protein>
    <recommendedName>
        <fullName evidence="3">Glycosyl transferase family 28 C-terminal domain-containing protein</fullName>
    </recommendedName>
</protein>
<evidence type="ECO:0008006" key="3">
    <source>
        <dbReference type="Google" id="ProtNLM"/>
    </source>
</evidence>
<dbReference type="Proteomes" id="UP000177943">
    <property type="component" value="Unassembled WGS sequence"/>
</dbReference>
<sequence length="458" mass="52651">MTSPKKPIIFFIRSAPYIRAYRSIILALLGKGFPVVGIFDPRELDQKGMAFLTDLQIKCPGFSYLKGFRRHGFWKMIILPLREVRNYRRFLVVETKSSFYENRCRRFLPRPIQFFIRTFPWANRFIRSAFLGWVLEVAEKLTLVDRAITLQIKNLEPCFALIAFRNQPSNSPDLDYLKSAKSLGIQTAIPTPSWDNLTSKGLIQIIPDRLFVWNEDHVAAAIEHHGIPLEKISIVGAYQFDEWFEKNLPTTSRDEFCKTVNLRPEDPIVLYMGSSATTNDGPRVIEDLWRALDLSNDRRLSKVQLLVRPYPMNTGVYEHCNLKGVSVVPKVEVDMNEDKEVNLLFDSIYHSIAVITVHTTGVIDALIKDKPGIVLLRKDFEVAQDAIHFKHLREHDAVLAAEGEKECADMISRILDGHDEKRESRHAFIQKYLRPHGTQVEVGEIVARRVVEMINHGV</sequence>
<organism evidence="1 2">
    <name type="scientific">Candidatus Taylorbacteria bacterium RIFCSPHIGHO2_02_FULL_45_35</name>
    <dbReference type="NCBI Taxonomy" id="1802311"/>
    <lineage>
        <taxon>Bacteria</taxon>
        <taxon>Candidatus Tayloriibacteriota</taxon>
    </lineage>
</organism>
<dbReference type="AlphaFoldDB" id="A0A1G2MS77"/>
<dbReference type="Gene3D" id="3.40.50.12580">
    <property type="match status" value="1"/>
</dbReference>
<accession>A0A1G2MS77</accession>
<reference evidence="1 2" key="1">
    <citation type="journal article" date="2016" name="Nat. Commun.">
        <title>Thousands of microbial genomes shed light on interconnected biogeochemical processes in an aquifer system.</title>
        <authorList>
            <person name="Anantharaman K."/>
            <person name="Brown C.T."/>
            <person name="Hug L.A."/>
            <person name="Sharon I."/>
            <person name="Castelle C.J."/>
            <person name="Probst A.J."/>
            <person name="Thomas B.C."/>
            <person name="Singh A."/>
            <person name="Wilkins M.J."/>
            <person name="Karaoz U."/>
            <person name="Brodie E.L."/>
            <person name="Williams K.H."/>
            <person name="Hubbard S.S."/>
            <person name="Banfield J.F."/>
        </authorList>
    </citation>
    <scope>NUCLEOTIDE SEQUENCE [LARGE SCALE GENOMIC DNA]</scope>
</reference>
<name>A0A1G2MS77_9BACT</name>
<evidence type="ECO:0000313" key="2">
    <source>
        <dbReference type="Proteomes" id="UP000177943"/>
    </source>
</evidence>
<dbReference type="SUPFAM" id="SSF53756">
    <property type="entry name" value="UDP-Glycosyltransferase/glycogen phosphorylase"/>
    <property type="match status" value="1"/>
</dbReference>
<evidence type="ECO:0000313" key="1">
    <source>
        <dbReference type="EMBL" id="OHA26594.1"/>
    </source>
</evidence>
<gene>
    <name evidence="1" type="ORF">A3D56_03135</name>
</gene>
<dbReference type="EMBL" id="MHRP01000030">
    <property type="protein sequence ID" value="OHA26594.1"/>
    <property type="molecule type" value="Genomic_DNA"/>
</dbReference>